<protein>
    <recommendedName>
        <fullName evidence="5">HAT C-terminal dimerisation domain-containing protein</fullName>
    </recommendedName>
</protein>
<dbReference type="GO" id="GO:0046983">
    <property type="term" value="F:protein dimerization activity"/>
    <property type="evidence" value="ECO:0007669"/>
    <property type="project" value="InterPro"/>
</dbReference>
<gene>
    <name evidence="3" type="ORF">PGT21_050253</name>
</gene>
<dbReference type="Pfam" id="PF14372">
    <property type="entry name" value="hAT-like_RNase-H"/>
    <property type="match status" value="1"/>
</dbReference>
<dbReference type="AlphaFoldDB" id="A0A5B0QAV8"/>
<name>A0A5B0QAV8_PUCGR</name>
<dbReference type="SUPFAM" id="SSF53098">
    <property type="entry name" value="Ribonuclease H-like"/>
    <property type="match status" value="1"/>
</dbReference>
<accession>A0A5B0QAV8</accession>
<dbReference type="PANTHER" id="PTHR23272:SF193">
    <property type="entry name" value="OS07G0624100 PROTEIN"/>
    <property type="match status" value="1"/>
</dbReference>
<dbReference type="EMBL" id="VSWC01000027">
    <property type="protein sequence ID" value="KAA1110358.1"/>
    <property type="molecule type" value="Genomic_DNA"/>
</dbReference>
<dbReference type="OrthoDB" id="3264316at2759"/>
<evidence type="ECO:0000313" key="3">
    <source>
        <dbReference type="EMBL" id="KAA1110358.1"/>
    </source>
</evidence>
<evidence type="ECO:0000313" key="4">
    <source>
        <dbReference type="Proteomes" id="UP000324748"/>
    </source>
</evidence>
<dbReference type="Proteomes" id="UP000324748">
    <property type="component" value="Unassembled WGS sequence"/>
</dbReference>
<sequence length="383" mass="43646">MIVSDRSPTALEADGKFFHVCCAAHIINLIVKDGLSVMLNAVQKLRQSVKYTKISQSRVQLFKIAIDTANISLNFLPSKDVATRWNSTFLMIKSSLPFREAFENLASTDSNYEDCPSPEEWSQLASMKDFLELFYKTTVDLSASRYPTSHLIFKSMKNIERHLLNGHTSTSSHIQKIVDPMLTKFYKYWVEMKVFAAIALVFDPRSKMSYVEFKLEENPGEIENVRFALFEWYKEYVTAYEKERPATPASTKATDDEILCIQDQDTIDFERHLAKTKGIGSTGTPTGELELYLKELNVKVEPGVHFDILEWWKFNSRQFPTLSQLARTVLMIPATSVASESAFSASGRVLDDFRASLNADTLEALVCTQDWLKEGDEIYDQPE</sequence>
<evidence type="ECO:0008006" key="5">
    <source>
        <dbReference type="Google" id="ProtNLM"/>
    </source>
</evidence>
<evidence type="ECO:0000259" key="2">
    <source>
        <dbReference type="Pfam" id="PF14372"/>
    </source>
</evidence>
<dbReference type="InterPro" id="IPR008906">
    <property type="entry name" value="HATC_C_dom"/>
</dbReference>
<feature type="domain" description="HAT C-terminal dimerisation" evidence="1">
    <location>
        <begin position="288"/>
        <end position="372"/>
    </location>
</feature>
<dbReference type="PANTHER" id="PTHR23272">
    <property type="entry name" value="BED FINGER-RELATED"/>
    <property type="match status" value="1"/>
</dbReference>
<organism evidence="3 4">
    <name type="scientific">Puccinia graminis f. sp. tritici</name>
    <dbReference type="NCBI Taxonomy" id="56615"/>
    <lineage>
        <taxon>Eukaryota</taxon>
        <taxon>Fungi</taxon>
        <taxon>Dikarya</taxon>
        <taxon>Basidiomycota</taxon>
        <taxon>Pucciniomycotina</taxon>
        <taxon>Pucciniomycetes</taxon>
        <taxon>Pucciniales</taxon>
        <taxon>Pucciniaceae</taxon>
        <taxon>Puccinia</taxon>
    </lineage>
</organism>
<dbReference type="Pfam" id="PF05699">
    <property type="entry name" value="Dimer_Tnp_hAT"/>
    <property type="match status" value="1"/>
</dbReference>
<dbReference type="GO" id="GO:0003677">
    <property type="term" value="F:DNA binding"/>
    <property type="evidence" value="ECO:0007669"/>
    <property type="project" value="InterPro"/>
</dbReference>
<evidence type="ECO:0000259" key="1">
    <source>
        <dbReference type="Pfam" id="PF05699"/>
    </source>
</evidence>
<dbReference type="InterPro" id="IPR025525">
    <property type="entry name" value="hAT-like_transposase_RNase-H"/>
</dbReference>
<feature type="domain" description="hAT-like transposase RNase-H fold" evidence="2">
    <location>
        <begin position="142"/>
        <end position="236"/>
    </location>
</feature>
<reference evidence="3 4" key="1">
    <citation type="submission" date="2019-05" db="EMBL/GenBank/DDBJ databases">
        <title>Emergence of the Ug99 lineage of the wheat stem rust pathogen through somatic hybridization.</title>
        <authorList>
            <person name="Li F."/>
            <person name="Upadhyaya N.M."/>
            <person name="Sperschneider J."/>
            <person name="Matny O."/>
            <person name="Nguyen-Phuc H."/>
            <person name="Mago R."/>
            <person name="Raley C."/>
            <person name="Miller M.E."/>
            <person name="Silverstein K.A.T."/>
            <person name="Henningsen E."/>
            <person name="Hirsch C.D."/>
            <person name="Visser B."/>
            <person name="Pretorius Z.A."/>
            <person name="Steffenson B.J."/>
            <person name="Schwessinger B."/>
            <person name="Dodds P.N."/>
            <person name="Figueroa M."/>
        </authorList>
    </citation>
    <scope>NUCLEOTIDE SEQUENCE [LARGE SCALE GENOMIC DNA]</scope>
    <source>
        <strain evidence="3">21-0</strain>
    </source>
</reference>
<comment type="caution">
    <text evidence="3">The sequence shown here is derived from an EMBL/GenBank/DDBJ whole genome shotgun (WGS) entry which is preliminary data.</text>
</comment>
<proteinExistence type="predicted"/>
<keyword evidence="4" id="KW-1185">Reference proteome</keyword>
<dbReference type="InterPro" id="IPR012337">
    <property type="entry name" value="RNaseH-like_sf"/>
</dbReference>